<dbReference type="AlphaFoldDB" id="A0A4Z2HPB1"/>
<dbReference type="EMBL" id="SRLO01000204">
    <property type="protein sequence ID" value="TNN67411.1"/>
    <property type="molecule type" value="Genomic_DNA"/>
</dbReference>
<sequence length="214" mass="22808">MTQSGCADYGKPRGHRAALALPGVGVVGRVGQLGEATGHLVVLKLGAHLHGHVAALLLLLVGVKVLRDVEHLRVVAGHQVAGGGQRRLAEGDEMHVGILDVLVPLEAQRLHRHAPTAHHEGVAVLVGGVGRDDEQQAVQLQQLVGLLAADPALVRRGEVGQEQGEDHHVEELGGQRVDGVAELAEEGLHRVARQLERLLELEVEEVTLVHTLER</sequence>
<comment type="caution">
    <text evidence="1">The sequence shown here is derived from an EMBL/GenBank/DDBJ whole genome shotgun (WGS) entry which is preliminary data.</text>
</comment>
<proteinExistence type="predicted"/>
<accession>A0A4Z2HPB1</accession>
<name>A0A4Z2HPB1_9TELE</name>
<evidence type="ECO:0000313" key="1">
    <source>
        <dbReference type="EMBL" id="TNN67411.1"/>
    </source>
</evidence>
<evidence type="ECO:0000313" key="2">
    <source>
        <dbReference type="Proteomes" id="UP000314294"/>
    </source>
</evidence>
<keyword evidence="2" id="KW-1185">Reference proteome</keyword>
<reference evidence="1 2" key="1">
    <citation type="submission" date="2019-03" db="EMBL/GenBank/DDBJ databases">
        <title>First draft genome of Liparis tanakae, snailfish: a comprehensive survey of snailfish specific genes.</title>
        <authorList>
            <person name="Kim W."/>
            <person name="Song I."/>
            <person name="Jeong J.-H."/>
            <person name="Kim D."/>
            <person name="Kim S."/>
            <person name="Ryu S."/>
            <person name="Song J.Y."/>
            <person name="Lee S.K."/>
        </authorList>
    </citation>
    <scope>NUCLEOTIDE SEQUENCE [LARGE SCALE GENOMIC DNA]</scope>
    <source>
        <tissue evidence="1">Muscle</tissue>
    </source>
</reference>
<protein>
    <submittedName>
        <fullName evidence="1">Uncharacterized protein</fullName>
    </submittedName>
</protein>
<gene>
    <name evidence="1" type="ORF">EYF80_022356</name>
</gene>
<organism evidence="1 2">
    <name type="scientific">Liparis tanakae</name>
    <name type="common">Tanaka's snailfish</name>
    <dbReference type="NCBI Taxonomy" id="230148"/>
    <lineage>
        <taxon>Eukaryota</taxon>
        <taxon>Metazoa</taxon>
        <taxon>Chordata</taxon>
        <taxon>Craniata</taxon>
        <taxon>Vertebrata</taxon>
        <taxon>Euteleostomi</taxon>
        <taxon>Actinopterygii</taxon>
        <taxon>Neopterygii</taxon>
        <taxon>Teleostei</taxon>
        <taxon>Neoteleostei</taxon>
        <taxon>Acanthomorphata</taxon>
        <taxon>Eupercaria</taxon>
        <taxon>Perciformes</taxon>
        <taxon>Cottioidei</taxon>
        <taxon>Cottales</taxon>
        <taxon>Liparidae</taxon>
        <taxon>Liparis</taxon>
    </lineage>
</organism>
<dbReference type="Proteomes" id="UP000314294">
    <property type="component" value="Unassembled WGS sequence"/>
</dbReference>